<dbReference type="InterPro" id="IPR004839">
    <property type="entry name" value="Aminotransferase_I/II_large"/>
</dbReference>
<dbReference type="Gene3D" id="3.40.640.10">
    <property type="entry name" value="Type I PLP-dependent aspartate aminotransferase-like (Major domain)"/>
    <property type="match status" value="1"/>
</dbReference>
<dbReference type="InterPro" id="IPR000524">
    <property type="entry name" value="Tscrpt_reg_HTH_GntR"/>
</dbReference>
<dbReference type="RefSeq" id="WP_312987565.1">
    <property type="nucleotide sequence ID" value="NZ_BAAAUI010000023.1"/>
</dbReference>
<dbReference type="PROSITE" id="PS50949">
    <property type="entry name" value="HTH_GNTR"/>
    <property type="match status" value="1"/>
</dbReference>
<feature type="domain" description="HTH gntR-type" evidence="6">
    <location>
        <begin position="16"/>
        <end position="84"/>
    </location>
</feature>
<keyword evidence="5" id="KW-0804">Transcription</keyword>
<sequence length="483" mass="51631">MDRLVAQLGRWSAGRGPLYLLLAERLRQLIDSGQLPPRAALPPDRTLAERLAVGRTTVVAAYDRLRQERKLERHQGRGTWVAPAVLTGWRGAQVAPANPLFLNYLEPLDDILPLACAAPYGPPPELAEAYQRALPKLPGLNSGDIGYHPMGHPALRAALAERHTGRGLPTEPGQILVTTGGQQALALLARLFLEPGDQVLVQAPTYPGALELFREAAALVRTAPTGPDGLDVAAWTRAVATDRPDLAYLNLTHHNPTGSTVSTLARRRIAEVAAEHAVPVIEDDALAGLALDGGEDPPNLATFAPPGVVITVGSLSKVVWGGLRLGWIRASTGQIAQLARIKSIHDLGSAVLEQLAAAELLPALPEIARRRGEQLRERHDHLCAQLAERLPSWRFRPAGGGQCLWVRLPGGDASAYAQVALRHGVAVLPGDSLSMDGSGADHLRIPFTAPPEDLTESVLRLAAAWRAYRRTGHAPAAVHAMVV</sequence>
<dbReference type="SUPFAM" id="SSF53383">
    <property type="entry name" value="PLP-dependent transferases"/>
    <property type="match status" value="1"/>
</dbReference>
<dbReference type="InterPro" id="IPR036390">
    <property type="entry name" value="WH_DNA-bd_sf"/>
</dbReference>
<dbReference type="CDD" id="cd00609">
    <property type="entry name" value="AAT_like"/>
    <property type="match status" value="1"/>
</dbReference>
<evidence type="ECO:0000313" key="8">
    <source>
        <dbReference type="Proteomes" id="UP000533598"/>
    </source>
</evidence>
<dbReference type="SUPFAM" id="SSF46785">
    <property type="entry name" value="Winged helix' DNA-binding domain"/>
    <property type="match status" value="1"/>
</dbReference>
<evidence type="ECO:0000313" key="7">
    <source>
        <dbReference type="EMBL" id="MBB4677619.1"/>
    </source>
</evidence>
<accession>A0A7W7FW75</accession>
<evidence type="ECO:0000259" key="6">
    <source>
        <dbReference type="PROSITE" id="PS50949"/>
    </source>
</evidence>
<dbReference type="Proteomes" id="UP000533598">
    <property type="component" value="Unassembled WGS sequence"/>
</dbReference>
<organism evidence="7 8">
    <name type="scientific">Crossiella cryophila</name>
    <dbReference type="NCBI Taxonomy" id="43355"/>
    <lineage>
        <taxon>Bacteria</taxon>
        <taxon>Bacillati</taxon>
        <taxon>Actinomycetota</taxon>
        <taxon>Actinomycetes</taxon>
        <taxon>Pseudonocardiales</taxon>
        <taxon>Pseudonocardiaceae</taxon>
        <taxon>Crossiella</taxon>
    </lineage>
</organism>
<dbReference type="SMART" id="SM00345">
    <property type="entry name" value="HTH_GNTR"/>
    <property type="match status" value="1"/>
</dbReference>
<dbReference type="PANTHER" id="PTHR46577:SF1">
    <property type="entry name" value="HTH-TYPE TRANSCRIPTIONAL REGULATORY PROTEIN GABR"/>
    <property type="match status" value="1"/>
</dbReference>
<proteinExistence type="inferred from homology"/>
<evidence type="ECO:0000256" key="3">
    <source>
        <dbReference type="ARBA" id="ARBA00023015"/>
    </source>
</evidence>
<dbReference type="GO" id="GO:0030170">
    <property type="term" value="F:pyridoxal phosphate binding"/>
    <property type="evidence" value="ECO:0007669"/>
    <property type="project" value="InterPro"/>
</dbReference>
<dbReference type="Pfam" id="PF00392">
    <property type="entry name" value="GntR"/>
    <property type="match status" value="1"/>
</dbReference>
<dbReference type="GO" id="GO:0003700">
    <property type="term" value="F:DNA-binding transcription factor activity"/>
    <property type="evidence" value="ECO:0007669"/>
    <property type="project" value="InterPro"/>
</dbReference>
<keyword evidence="2" id="KW-0663">Pyridoxal phosphate</keyword>
<evidence type="ECO:0000256" key="2">
    <source>
        <dbReference type="ARBA" id="ARBA00022898"/>
    </source>
</evidence>
<dbReference type="InterPro" id="IPR015422">
    <property type="entry name" value="PyrdxlP-dep_Trfase_small"/>
</dbReference>
<keyword evidence="8" id="KW-1185">Reference proteome</keyword>
<reference evidence="7 8" key="1">
    <citation type="submission" date="2020-08" db="EMBL/GenBank/DDBJ databases">
        <title>Sequencing the genomes of 1000 actinobacteria strains.</title>
        <authorList>
            <person name="Klenk H.-P."/>
        </authorList>
    </citation>
    <scope>NUCLEOTIDE SEQUENCE [LARGE SCALE GENOMIC DNA]</scope>
    <source>
        <strain evidence="7 8">DSM 44230</strain>
    </source>
</reference>
<dbReference type="Gene3D" id="3.90.1150.10">
    <property type="entry name" value="Aspartate Aminotransferase, domain 1"/>
    <property type="match status" value="1"/>
</dbReference>
<dbReference type="Pfam" id="PF00155">
    <property type="entry name" value="Aminotran_1_2"/>
    <property type="match status" value="1"/>
</dbReference>
<dbReference type="EMBL" id="JACHMH010000001">
    <property type="protein sequence ID" value="MBB4677619.1"/>
    <property type="molecule type" value="Genomic_DNA"/>
</dbReference>
<dbReference type="PANTHER" id="PTHR46577">
    <property type="entry name" value="HTH-TYPE TRANSCRIPTIONAL REGULATORY PROTEIN GABR"/>
    <property type="match status" value="1"/>
</dbReference>
<dbReference type="CDD" id="cd07377">
    <property type="entry name" value="WHTH_GntR"/>
    <property type="match status" value="1"/>
</dbReference>
<name>A0A7W7FW75_9PSEU</name>
<gene>
    <name evidence="7" type="ORF">HNR67_003737</name>
</gene>
<comment type="caution">
    <text evidence="7">The sequence shown here is derived from an EMBL/GenBank/DDBJ whole genome shotgun (WGS) entry which is preliminary data.</text>
</comment>
<keyword evidence="3" id="KW-0805">Transcription regulation</keyword>
<dbReference type="InterPro" id="IPR015424">
    <property type="entry name" value="PyrdxlP-dep_Trfase"/>
</dbReference>
<dbReference type="InterPro" id="IPR015421">
    <property type="entry name" value="PyrdxlP-dep_Trfase_major"/>
</dbReference>
<evidence type="ECO:0000256" key="1">
    <source>
        <dbReference type="ARBA" id="ARBA00005384"/>
    </source>
</evidence>
<dbReference type="InterPro" id="IPR036388">
    <property type="entry name" value="WH-like_DNA-bd_sf"/>
</dbReference>
<dbReference type="Gene3D" id="1.10.10.10">
    <property type="entry name" value="Winged helix-like DNA-binding domain superfamily/Winged helix DNA-binding domain"/>
    <property type="match status" value="1"/>
</dbReference>
<protein>
    <submittedName>
        <fullName evidence="7">DNA-binding transcriptional MocR family regulator</fullName>
    </submittedName>
</protein>
<evidence type="ECO:0000256" key="5">
    <source>
        <dbReference type="ARBA" id="ARBA00023163"/>
    </source>
</evidence>
<dbReference type="InterPro" id="IPR051446">
    <property type="entry name" value="HTH_trans_reg/aminotransferase"/>
</dbReference>
<dbReference type="AlphaFoldDB" id="A0A7W7FW75"/>
<keyword evidence="4 7" id="KW-0238">DNA-binding</keyword>
<evidence type="ECO:0000256" key="4">
    <source>
        <dbReference type="ARBA" id="ARBA00023125"/>
    </source>
</evidence>
<comment type="similarity">
    <text evidence="1">In the C-terminal section; belongs to the class-I pyridoxal-phosphate-dependent aminotransferase family.</text>
</comment>
<dbReference type="GO" id="GO:0003677">
    <property type="term" value="F:DNA binding"/>
    <property type="evidence" value="ECO:0007669"/>
    <property type="project" value="UniProtKB-KW"/>
</dbReference>